<sequence length="347" mass="38719">MTQPSSGRLSPIEKVSNEQLRSPRASSSSTLDSDVLEQFRLQSPPPLSPRLTQADAWMYLRADVARRPWQASAVYLPTNEPFSTPIHSPLPTTQEVTNWTFLTPVEELENSQMSPLQLLRPQCLPTMNSPPPLPVQLNLPEERSRQQDYLPLSRSLNDSLLPLSPSTQTPNVPIVSVWDNKDTEPDNRVLQTASRSRSPITHTTVLLDEVHQALSVLCAEWESTALSTAWTISARFATLIKLAISLDIVGTKEGLQELQDEMIPAAHQLLTLIGEMIPHGTTPTTGMENSERPQDPPLADGIVIDMGSPEGPRVFRRIDRETEMREPRELQWQGEWLIGGQPITLNV</sequence>
<feature type="compositionally biased region" description="Polar residues" evidence="1">
    <location>
        <begin position="17"/>
        <end position="32"/>
    </location>
</feature>
<comment type="caution">
    <text evidence="2">The sequence shown here is derived from an EMBL/GenBank/DDBJ whole genome shotgun (WGS) entry which is preliminary data.</text>
</comment>
<protein>
    <submittedName>
        <fullName evidence="2">Uncharacterized protein</fullName>
    </submittedName>
</protein>
<organism evidence="2 3">
    <name type="scientific">Moniliophthora roreri (strain MCA 2997)</name>
    <name type="common">Cocoa frosty pod rot fungus</name>
    <name type="synonym">Crinipellis roreri</name>
    <dbReference type="NCBI Taxonomy" id="1381753"/>
    <lineage>
        <taxon>Eukaryota</taxon>
        <taxon>Fungi</taxon>
        <taxon>Dikarya</taxon>
        <taxon>Basidiomycota</taxon>
        <taxon>Agaricomycotina</taxon>
        <taxon>Agaricomycetes</taxon>
        <taxon>Agaricomycetidae</taxon>
        <taxon>Agaricales</taxon>
        <taxon>Marasmiineae</taxon>
        <taxon>Marasmiaceae</taxon>
        <taxon>Moniliophthora</taxon>
    </lineage>
</organism>
<evidence type="ECO:0000313" key="3">
    <source>
        <dbReference type="Proteomes" id="UP000017559"/>
    </source>
</evidence>
<dbReference type="HOGENOM" id="CLU_072370_1_0_1"/>
<proteinExistence type="predicted"/>
<dbReference type="KEGG" id="mrr:Moror_3496"/>
<keyword evidence="3" id="KW-1185">Reference proteome</keyword>
<accession>V2XRT6</accession>
<feature type="region of interest" description="Disordered" evidence="1">
    <location>
        <begin position="1"/>
        <end position="33"/>
    </location>
</feature>
<dbReference type="EMBL" id="AWSO01002071">
    <property type="protein sequence ID" value="ESK82119.1"/>
    <property type="molecule type" value="Genomic_DNA"/>
</dbReference>
<name>V2XRT6_MONRO</name>
<evidence type="ECO:0000256" key="1">
    <source>
        <dbReference type="SAM" id="MobiDB-lite"/>
    </source>
</evidence>
<reference evidence="2 3" key="1">
    <citation type="journal article" date="2014" name="BMC Genomics">
        <title>Genome and secretome analysis of the hemibiotrophic fungal pathogen, Moniliophthora roreri, which causes frosty pod rot disease of cacao: mechanisms of the biotrophic and necrotrophic phases.</title>
        <authorList>
            <person name="Meinhardt L.W."/>
            <person name="Costa G.G.L."/>
            <person name="Thomazella D.P.T."/>
            <person name="Teixeira P.J.P.L."/>
            <person name="Carazzolle M.F."/>
            <person name="Schuster S.C."/>
            <person name="Carlson J.E."/>
            <person name="Guiltinan M.J."/>
            <person name="Mieczkowski P."/>
            <person name="Farmer A."/>
            <person name="Ramaraj T."/>
            <person name="Crozier J."/>
            <person name="Davis R.E."/>
            <person name="Shao J."/>
            <person name="Melnick R.L."/>
            <person name="Pereira G.A.G."/>
            <person name="Bailey B.A."/>
        </authorList>
    </citation>
    <scope>NUCLEOTIDE SEQUENCE [LARGE SCALE GENOMIC DNA]</scope>
    <source>
        <strain evidence="2 3">MCA 2997</strain>
    </source>
</reference>
<dbReference type="Proteomes" id="UP000017559">
    <property type="component" value="Unassembled WGS sequence"/>
</dbReference>
<evidence type="ECO:0000313" key="2">
    <source>
        <dbReference type="EMBL" id="ESK82119.1"/>
    </source>
</evidence>
<dbReference type="AlphaFoldDB" id="V2XRT6"/>
<gene>
    <name evidence="2" type="ORF">Moror_3496</name>
</gene>